<gene>
    <name evidence="2" type="ORF">FW784_11635</name>
</gene>
<protein>
    <recommendedName>
        <fullName evidence="1">DUF6671 domain-containing protein</fullName>
    </recommendedName>
</protein>
<dbReference type="OrthoDB" id="9793837at2"/>
<dbReference type="Pfam" id="PF20376">
    <property type="entry name" value="DUF6671"/>
    <property type="match status" value="1"/>
</dbReference>
<evidence type="ECO:0000313" key="3">
    <source>
        <dbReference type="Proteomes" id="UP000323164"/>
    </source>
</evidence>
<dbReference type="AlphaFoldDB" id="A0A5D8YXC9"/>
<keyword evidence="3" id="KW-1185">Reference proteome</keyword>
<organism evidence="2 3">
    <name type="scientific">Cognatilysobacter lacus</name>
    <dbReference type="NCBI Taxonomy" id="1643323"/>
    <lineage>
        <taxon>Bacteria</taxon>
        <taxon>Pseudomonadati</taxon>
        <taxon>Pseudomonadota</taxon>
        <taxon>Gammaproteobacteria</taxon>
        <taxon>Lysobacterales</taxon>
        <taxon>Lysobacteraceae</taxon>
        <taxon>Cognatilysobacter</taxon>
    </lineage>
</organism>
<dbReference type="Proteomes" id="UP000323164">
    <property type="component" value="Unassembled WGS sequence"/>
</dbReference>
<comment type="caution">
    <text evidence="2">The sequence shown here is derived from an EMBL/GenBank/DDBJ whole genome shotgun (WGS) entry which is preliminary data.</text>
</comment>
<dbReference type="EMBL" id="VTRV01000151">
    <property type="protein sequence ID" value="TZF87047.1"/>
    <property type="molecule type" value="Genomic_DNA"/>
</dbReference>
<dbReference type="InterPro" id="IPR046612">
    <property type="entry name" value="DUF6671"/>
</dbReference>
<feature type="domain" description="DUF6671" evidence="1">
    <location>
        <begin position="77"/>
        <end position="246"/>
    </location>
</feature>
<sequence>MNTARAPDAAGSMAVYAGRPVALLTCHGKQAQLAPVLEPALGCRIVHTDGYDTDRLGTFTRDVPREGTQLETARRKARIGMQLVGTSVGVASEGVFGVDPVFGMISWNVELLVWIDDRLGIEVCGRAAARARFASRRVASWAEAECFAEQSGFPAHGFVVRPDSVSDPRIRKEVATFALLRDAFEEAMVMSADGYVVLEVDARAHRNPTRQAVIADAARDLAQRLASPCPRCRVPGFALTHRERGL</sequence>
<evidence type="ECO:0000259" key="1">
    <source>
        <dbReference type="Pfam" id="PF20376"/>
    </source>
</evidence>
<reference evidence="2 3" key="1">
    <citation type="submission" date="2019-08" db="EMBL/GenBank/DDBJ databases">
        <title>Draft genome sequence of Lysobacter sp. UKS-15.</title>
        <authorList>
            <person name="Im W.-T."/>
        </authorList>
    </citation>
    <scope>NUCLEOTIDE SEQUENCE [LARGE SCALE GENOMIC DNA]</scope>
    <source>
        <strain evidence="2 3">UKS-15</strain>
    </source>
</reference>
<accession>A0A5D8YXC9</accession>
<dbReference type="RefSeq" id="WP_149353509.1">
    <property type="nucleotide sequence ID" value="NZ_VTRV01000151.1"/>
</dbReference>
<name>A0A5D8YXC9_9GAMM</name>
<feature type="non-terminal residue" evidence="2">
    <location>
        <position position="246"/>
    </location>
</feature>
<proteinExistence type="predicted"/>
<evidence type="ECO:0000313" key="2">
    <source>
        <dbReference type="EMBL" id="TZF87047.1"/>
    </source>
</evidence>